<keyword evidence="2" id="KW-1185">Reference proteome</keyword>
<proteinExistence type="predicted"/>
<dbReference type="RefSeq" id="WP_107896474.1">
    <property type="nucleotide sequence ID" value="NZ_PYWM01000021.1"/>
</dbReference>
<dbReference type="AlphaFoldDB" id="A0A4U2YHK5"/>
<dbReference type="EMBL" id="SZPU01000085">
    <property type="protein sequence ID" value="TKI60084.1"/>
    <property type="molecule type" value="Genomic_DNA"/>
</dbReference>
<organism evidence="1 2">
    <name type="scientific">Lysinibacillus mangiferihumi</name>
    <dbReference type="NCBI Taxonomy" id="1130819"/>
    <lineage>
        <taxon>Bacteria</taxon>
        <taxon>Bacillati</taxon>
        <taxon>Bacillota</taxon>
        <taxon>Bacilli</taxon>
        <taxon>Bacillales</taxon>
        <taxon>Bacillaceae</taxon>
        <taxon>Lysinibacillus</taxon>
    </lineage>
</organism>
<name>A0A4U2YHK5_9BACI</name>
<sequence>MLSVLLTILVFLPLTLLLILLMLGERFIEILDFIELKIDILRNKRSELFKEYKDLIDPFDSKSVVNYFQTIIRVSELENNRKLDFLKSAFEKHGSELSTLKIQLDYLKTGVKRGLTKKGISNGLNIVNDRVGEIFVDILEGFYKFERDALTQEENELRSMLNEIQ</sequence>
<comment type="caution">
    <text evidence="1">The sequence shown here is derived from an EMBL/GenBank/DDBJ whole genome shotgun (WGS) entry which is preliminary data.</text>
</comment>
<protein>
    <submittedName>
        <fullName evidence="1">Uncharacterized protein</fullName>
    </submittedName>
</protein>
<evidence type="ECO:0000313" key="1">
    <source>
        <dbReference type="EMBL" id="TKI60084.1"/>
    </source>
</evidence>
<dbReference type="Proteomes" id="UP000308744">
    <property type="component" value="Unassembled WGS sequence"/>
</dbReference>
<gene>
    <name evidence="1" type="ORF">FC756_19905</name>
</gene>
<reference evidence="1 2" key="1">
    <citation type="submission" date="2019-04" db="EMBL/GenBank/DDBJ databases">
        <title>Lysinibacillus genome sequencing.</title>
        <authorList>
            <person name="Dunlap C."/>
        </authorList>
    </citation>
    <scope>NUCLEOTIDE SEQUENCE [LARGE SCALE GENOMIC DNA]</scope>
    <source>
        <strain evidence="1 2">CCTCC AB 2010389</strain>
    </source>
</reference>
<evidence type="ECO:0000313" key="2">
    <source>
        <dbReference type="Proteomes" id="UP000308744"/>
    </source>
</evidence>
<accession>A0A4U2YHK5</accession>